<reference evidence="2" key="1">
    <citation type="submission" date="2024-05" db="EMBL/GenBank/DDBJ databases">
        <title>30 novel species of actinomycetes from the DSMZ collection.</title>
        <authorList>
            <person name="Nouioui I."/>
        </authorList>
    </citation>
    <scope>NUCLEOTIDE SEQUENCE</scope>
    <source>
        <strain evidence="2">DSM 40712</strain>
    </source>
</reference>
<comment type="caution">
    <text evidence="2">The sequence shown here is derived from an EMBL/GenBank/DDBJ whole genome shotgun (WGS) entry which is preliminary data.</text>
</comment>
<accession>A0ABU3ALX2</accession>
<name>A0ABU3ALX2_9ACTN</name>
<dbReference type="GO" id="GO:0006508">
    <property type="term" value="P:proteolysis"/>
    <property type="evidence" value="ECO:0007669"/>
    <property type="project" value="UniProtKB-KW"/>
</dbReference>
<keyword evidence="2" id="KW-0378">Hydrolase</keyword>
<proteinExistence type="predicted"/>
<dbReference type="RefSeq" id="WP_311572446.1">
    <property type="nucleotide sequence ID" value="NZ_JAVRFH010000009.1"/>
</dbReference>
<evidence type="ECO:0000313" key="2">
    <source>
        <dbReference type="EMBL" id="MDT0610938.1"/>
    </source>
</evidence>
<feature type="region of interest" description="Disordered" evidence="1">
    <location>
        <begin position="56"/>
        <end position="108"/>
    </location>
</feature>
<keyword evidence="2" id="KW-0645">Protease</keyword>
<feature type="compositionally biased region" description="Basic residues" evidence="1">
    <location>
        <begin position="90"/>
        <end position="108"/>
    </location>
</feature>
<feature type="region of interest" description="Disordered" evidence="1">
    <location>
        <begin position="1"/>
        <end position="23"/>
    </location>
</feature>
<dbReference type="InterPro" id="IPR023562">
    <property type="entry name" value="ClpP/TepA"/>
</dbReference>
<keyword evidence="3" id="KW-1185">Reference proteome</keyword>
<dbReference type="GO" id="GO:0008233">
    <property type="term" value="F:peptidase activity"/>
    <property type="evidence" value="ECO:0007669"/>
    <property type="project" value="UniProtKB-KW"/>
</dbReference>
<evidence type="ECO:0000256" key="1">
    <source>
        <dbReference type="SAM" id="MobiDB-lite"/>
    </source>
</evidence>
<protein>
    <submittedName>
        <fullName evidence="2">ATP-dependent Clp protease proteolytic subunit</fullName>
    </submittedName>
</protein>
<dbReference type="InterPro" id="IPR029045">
    <property type="entry name" value="ClpP/crotonase-like_dom_sf"/>
</dbReference>
<organism evidence="2 3">
    <name type="scientific">Streptomyces lancefieldiae</name>
    <dbReference type="NCBI Taxonomy" id="3075520"/>
    <lineage>
        <taxon>Bacteria</taxon>
        <taxon>Bacillati</taxon>
        <taxon>Actinomycetota</taxon>
        <taxon>Actinomycetes</taxon>
        <taxon>Kitasatosporales</taxon>
        <taxon>Streptomycetaceae</taxon>
        <taxon>Streptomyces</taxon>
    </lineage>
</organism>
<dbReference type="SUPFAM" id="SSF52096">
    <property type="entry name" value="ClpP/crotonase"/>
    <property type="match status" value="1"/>
</dbReference>
<dbReference type="EMBL" id="JAVRFH010000009">
    <property type="protein sequence ID" value="MDT0610938.1"/>
    <property type="molecule type" value="Genomic_DNA"/>
</dbReference>
<dbReference type="Proteomes" id="UP001180724">
    <property type="component" value="Unassembled WGS sequence"/>
</dbReference>
<dbReference type="Pfam" id="PF00574">
    <property type="entry name" value="CLP_protease"/>
    <property type="match status" value="1"/>
</dbReference>
<gene>
    <name evidence="2" type="ORF">RM812_11940</name>
</gene>
<dbReference type="Gene3D" id="3.90.226.10">
    <property type="entry name" value="2-enoyl-CoA Hydratase, Chain A, domain 1"/>
    <property type="match status" value="1"/>
</dbReference>
<feature type="compositionally biased region" description="Basic and acidic residues" evidence="1">
    <location>
        <begin position="56"/>
        <end position="69"/>
    </location>
</feature>
<sequence>MTPSQPPFTGPKEGKASDPALHADAFAHIRARLERIPVRHTGRTPERVNTDIERAANLDAHQAPEHGPVDRTAPGRRATLPTSGVEVSRRRCHRNRRRCPPRPARRPT</sequence>
<evidence type="ECO:0000313" key="3">
    <source>
        <dbReference type="Proteomes" id="UP001180724"/>
    </source>
</evidence>